<dbReference type="Proteomes" id="UP000051497">
    <property type="component" value="Unassembled WGS sequence"/>
</dbReference>
<evidence type="ECO:0000313" key="5">
    <source>
        <dbReference type="Proteomes" id="UP000051497"/>
    </source>
</evidence>
<name>A0A0Q9YU20_9GAMM</name>
<feature type="coiled-coil region" evidence="2">
    <location>
        <begin position="5"/>
        <end position="32"/>
    </location>
</feature>
<keyword evidence="2" id="KW-0175">Coiled coil</keyword>
<evidence type="ECO:0000313" key="3">
    <source>
        <dbReference type="EMBL" id="KRG20350.1"/>
    </source>
</evidence>
<dbReference type="OrthoDB" id="9808738at2"/>
<evidence type="ECO:0000256" key="1">
    <source>
        <dbReference type="ARBA" id="ARBA00023125"/>
    </source>
</evidence>
<dbReference type="InterPro" id="IPR004401">
    <property type="entry name" value="YbaB/EbfC"/>
</dbReference>
<dbReference type="AlphaFoldDB" id="A0A0Q9YU20"/>
<reference evidence="4" key="3">
    <citation type="submission" date="2021-06" db="EMBL/GenBank/DDBJ databases">
        <title>Genomic Description and Analysis of Intracellular Bacteria, Candidatus Berkiella cookevillensis and Candidatus Berkiella aquae.</title>
        <authorList>
            <person name="Kidane D.T."/>
            <person name="Mehari Y.T."/>
            <person name="Rice F.C."/>
            <person name="Arivett B.A."/>
            <person name="Farone A.L."/>
            <person name="Berk S.G."/>
            <person name="Farone M.B."/>
        </authorList>
    </citation>
    <scope>NUCLEOTIDE SEQUENCE</scope>
    <source>
        <strain evidence="4">HT99</strain>
    </source>
</reference>
<reference evidence="4" key="2">
    <citation type="journal article" date="2016" name="Genome Announc.">
        <title>Draft Genome Sequences of Two Novel Amoeba-Resistant Intranuclear Bacteria, 'Candidatus Berkiella cookevillensis' and 'Candidatus Berkiella aquae'.</title>
        <authorList>
            <person name="Mehari Y.T."/>
            <person name="Arivett B.A."/>
            <person name="Farone A.L."/>
            <person name="Gunderson J.H."/>
            <person name="Farone M.B."/>
        </authorList>
    </citation>
    <scope>NUCLEOTIDE SEQUENCE</scope>
    <source>
        <strain evidence="4">HT99</strain>
    </source>
</reference>
<keyword evidence="5" id="KW-1185">Reference proteome</keyword>
<sequence>MDNNNIDLKAMMNTLLQNAQKIQENMRHQSDKIVTGQAGGDLVIVDVNLKMQITRLALAPTLFEEKPEVISELIMGAVNQALQNAGQMVKQEMMEATKQMGGGNFGF</sequence>
<dbReference type="PANTHER" id="PTHR33449">
    <property type="entry name" value="NUCLEOID-ASSOCIATED PROTEIN YBAB"/>
    <property type="match status" value="1"/>
</dbReference>
<dbReference type="EMBL" id="LKAJ02000001">
    <property type="protein sequence ID" value="MCS5712283.1"/>
    <property type="molecule type" value="Genomic_DNA"/>
</dbReference>
<dbReference type="InterPro" id="IPR036894">
    <property type="entry name" value="YbaB-like_sf"/>
</dbReference>
<dbReference type="PANTHER" id="PTHR33449:SF1">
    <property type="entry name" value="NUCLEOID-ASSOCIATED PROTEIN YBAB"/>
    <property type="match status" value="1"/>
</dbReference>
<accession>A0A0Q9YU20</accession>
<dbReference type="Gene3D" id="3.30.1310.10">
    <property type="entry name" value="Nucleoid-associated protein YbaB-like domain"/>
    <property type="match status" value="1"/>
</dbReference>
<dbReference type="GO" id="GO:0003677">
    <property type="term" value="F:DNA binding"/>
    <property type="evidence" value="ECO:0007669"/>
    <property type="project" value="UniProtKB-KW"/>
</dbReference>
<comment type="caution">
    <text evidence="3">The sequence shown here is derived from an EMBL/GenBank/DDBJ whole genome shotgun (WGS) entry which is preliminary data.</text>
</comment>
<gene>
    <name evidence="4" type="ORF">HT99x_012645</name>
    <name evidence="3" type="ORF">HT99x_02600</name>
</gene>
<dbReference type="GO" id="GO:0005829">
    <property type="term" value="C:cytosol"/>
    <property type="evidence" value="ECO:0007669"/>
    <property type="project" value="TreeGrafter"/>
</dbReference>
<dbReference type="EMBL" id="LKAJ01000013">
    <property type="protein sequence ID" value="KRG20350.1"/>
    <property type="molecule type" value="Genomic_DNA"/>
</dbReference>
<dbReference type="Pfam" id="PF02575">
    <property type="entry name" value="YbaB_DNA_bd"/>
    <property type="match status" value="1"/>
</dbReference>
<evidence type="ECO:0000256" key="2">
    <source>
        <dbReference type="SAM" id="Coils"/>
    </source>
</evidence>
<keyword evidence="1" id="KW-0238">DNA-binding</keyword>
<reference evidence="3" key="1">
    <citation type="submission" date="2015-09" db="EMBL/GenBank/DDBJ databases">
        <title>Draft Genome Sequences of Two Novel Amoeba-resistant Intranuclear Bacteria, Candidatus Berkiella cookevillensis and Candidatus Berkiella aquae.</title>
        <authorList>
            <person name="Mehari Y.T."/>
            <person name="Arivett B.A."/>
            <person name="Farone A.L."/>
            <person name="Gunderson J.H."/>
            <person name="Farone M.B."/>
        </authorList>
    </citation>
    <scope>NUCLEOTIDE SEQUENCE [LARGE SCALE GENOMIC DNA]</scope>
    <source>
        <strain evidence="3">HT99</strain>
    </source>
</reference>
<protein>
    <submittedName>
        <fullName evidence="3 4">Nucleoid-associated protein</fullName>
    </submittedName>
</protein>
<dbReference type="STRING" id="295108.HT99x_02600"/>
<dbReference type="RefSeq" id="WP_075067201.1">
    <property type="nucleotide sequence ID" value="NZ_LKAJ02000001.1"/>
</dbReference>
<dbReference type="PIRSF" id="PIRSF004555">
    <property type="entry name" value="UCP004555"/>
    <property type="match status" value="1"/>
</dbReference>
<organism evidence="3">
    <name type="scientific">Candidatus Berkiella aquae</name>
    <dbReference type="NCBI Taxonomy" id="295108"/>
    <lineage>
        <taxon>Bacteria</taxon>
        <taxon>Pseudomonadati</taxon>
        <taxon>Pseudomonadota</taxon>
        <taxon>Gammaproteobacteria</taxon>
        <taxon>Candidatus Berkiellales</taxon>
        <taxon>Candidatus Berkiellaceae</taxon>
        <taxon>Candidatus Berkiella</taxon>
    </lineage>
</organism>
<evidence type="ECO:0000313" key="4">
    <source>
        <dbReference type="EMBL" id="MCS5712283.1"/>
    </source>
</evidence>
<proteinExistence type="predicted"/>
<dbReference type="SUPFAM" id="SSF82607">
    <property type="entry name" value="YbaB-like"/>
    <property type="match status" value="1"/>
</dbReference>